<feature type="transmembrane region" description="Helical" evidence="1">
    <location>
        <begin position="175"/>
        <end position="195"/>
    </location>
</feature>
<evidence type="ECO:0000313" key="3">
    <source>
        <dbReference type="EMBL" id="OZM73271.1"/>
    </source>
</evidence>
<feature type="transmembrane region" description="Helical" evidence="1">
    <location>
        <begin position="12"/>
        <end position="31"/>
    </location>
</feature>
<keyword evidence="1" id="KW-0472">Membrane</keyword>
<keyword evidence="4" id="KW-1185">Reference proteome</keyword>
<feature type="transmembrane region" description="Helical" evidence="1">
    <location>
        <begin position="257"/>
        <end position="278"/>
    </location>
</feature>
<proteinExistence type="predicted"/>
<feature type="transmembrane region" description="Helical" evidence="1">
    <location>
        <begin position="325"/>
        <end position="345"/>
    </location>
</feature>
<name>A0A263D4H9_9PSEU</name>
<reference evidence="3 4" key="1">
    <citation type="submission" date="2017-07" db="EMBL/GenBank/DDBJ databases">
        <title>Amycolatopsis antarcticus sp. nov., isolated from the surface of an Antarcticus brown macroalga.</title>
        <authorList>
            <person name="Wang J."/>
            <person name="Leiva S."/>
            <person name="Huang J."/>
            <person name="Huang Y."/>
        </authorList>
    </citation>
    <scope>NUCLEOTIDE SEQUENCE [LARGE SCALE GENOMIC DNA]</scope>
    <source>
        <strain evidence="3 4">AU-G6</strain>
    </source>
</reference>
<feature type="domain" description="VanZ-like" evidence="2">
    <location>
        <begin position="52"/>
        <end position="192"/>
    </location>
</feature>
<feature type="transmembrane region" description="Helical" evidence="1">
    <location>
        <begin position="111"/>
        <end position="129"/>
    </location>
</feature>
<evidence type="ECO:0000259" key="2">
    <source>
        <dbReference type="Pfam" id="PF04892"/>
    </source>
</evidence>
<feature type="transmembrane region" description="Helical" evidence="1">
    <location>
        <begin position="43"/>
        <end position="64"/>
    </location>
</feature>
<feature type="transmembrane region" description="Helical" evidence="1">
    <location>
        <begin position="299"/>
        <end position="319"/>
    </location>
</feature>
<comment type="caution">
    <text evidence="3">The sequence shown here is derived from an EMBL/GenBank/DDBJ whole genome shotgun (WGS) entry which is preliminary data.</text>
</comment>
<dbReference type="PANTHER" id="PTHR36834">
    <property type="entry name" value="MEMBRANE PROTEIN-RELATED"/>
    <property type="match status" value="1"/>
</dbReference>
<dbReference type="InterPro" id="IPR006976">
    <property type="entry name" value="VanZ-like"/>
</dbReference>
<dbReference type="EMBL" id="NKYE01000005">
    <property type="protein sequence ID" value="OZM73271.1"/>
    <property type="molecule type" value="Genomic_DNA"/>
</dbReference>
<dbReference type="Pfam" id="PF04892">
    <property type="entry name" value="VanZ"/>
    <property type="match status" value="1"/>
</dbReference>
<evidence type="ECO:0000256" key="1">
    <source>
        <dbReference type="SAM" id="Phobius"/>
    </source>
</evidence>
<evidence type="ECO:0000313" key="4">
    <source>
        <dbReference type="Proteomes" id="UP000242444"/>
    </source>
</evidence>
<dbReference type="AlphaFoldDB" id="A0A263D4H9"/>
<protein>
    <submittedName>
        <fullName evidence="3">Antibiotic resistance protein VanZ</fullName>
    </submittedName>
</protein>
<dbReference type="InterPro" id="IPR053150">
    <property type="entry name" value="Teicoplanin_resist-assoc"/>
</dbReference>
<dbReference type="PANTHER" id="PTHR36834:SF1">
    <property type="entry name" value="INTEGRAL MEMBRANE PROTEIN"/>
    <property type="match status" value="1"/>
</dbReference>
<accession>A0A263D4H9</accession>
<feature type="transmembrane region" description="Helical" evidence="1">
    <location>
        <begin position="136"/>
        <end position="155"/>
    </location>
</feature>
<gene>
    <name evidence="3" type="ORF">CFN78_10450</name>
</gene>
<feature type="transmembrane region" description="Helical" evidence="1">
    <location>
        <begin position="216"/>
        <end position="245"/>
    </location>
</feature>
<keyword evidence="1" id="KW-0812">Transmembrane</keyword>
<dbReference type="OrthoDB" id="4822551at2"/>
<dbReference type="InParanoid" id="A0A263D4H9"/>
<organism evidence="3 4">
    <name type="scientific">Amycolatopsis antarctica</name>
    <dbReference type="NCBI Taxonomy" id="1854586"/>
    <lineage>
        <taxon>Bacteria</taxon>
        <taxon>Bacillati</taxon>
        <taxon>Actinomycetota</taxon>
        <taxon>Actinomycetes</taxon>
        <taxon>Pseudonocardiales</taxon>
        <taxon>Pseudonocardiaceae</taxon>
        <taxon>Amycolatopsis</taxon>
    </lineage>
</organism>
<dbReference type="Proteomes" id="UP000242444">
    <property type="component" value="Unassembled WGS sequence"/>
</dbReference>
<sequence>MGAGLSRLLPGMIAVAGASLLAVILLAPFVFRSYRRRGEVGLGPTLLAFGLLVYSLALVAYTLLPIPSIDEAWCATQGTTIRPQLNPLQMFDDIAKENRGGGLRDLVTNPAVQQVVFNVALFVPLGAYLRHYFRRGAVTAILIGFAVSLLIELTQLTGNWFLMTCPYRLFDVDDLIANTLGAGIGVLLAPALRLFSGRRGTAPADAPRPVTTGRRVLGMLVDLVTVFALGAFLAGAAGLIALYGFDVRLEAQPWGRVAGSALGAWLPAVLLLAIPSFGRHSATLGQRAVRLHRTRPGHSHPGIRVIPALLTGVFGYYVLFGLGEFVPFAGSLAQFMLVVCLVFAWRPRSHRGLSGIASGLLLTDSRAGAESDRAVGTVERNPAG</sequence>
<keyword evidence="1" id="KW-1133">Transmembrane helix</keyword>